<comment type="catalytic activity">
    <reaction evidence="9">
        <text>NAD(+) + ATP = ADP + NADP(+) + H(+)</text>
        <dbReference type="Rhea" id="RHEA:18629"/>
        <dbReference type="ChEBI" id="CHEBI:15378"/>
        <dbReference type="ChEBI" id="CHEBI:30616"/>
        <dbReference type="ChEBI" id="CHEBI:57540"/>
        <dbReference type="ChEBI" id="CHEBI:58349"/>
        <dbReference type="ChEBI" id="CHEBI:456216"/>
        <dbReference type="EC" id="2.7.1.23"/>
    </reaction>
</comment>
<evidence type="ECO:0000256" key="3">
    <source>
        <dbReference type="ARBA" id="ARBA00022679"/>
    </source>
</evidence>
<dbReference type="Gene3D" id="3.40.50.10330">
    <property type="entry name" value="Probable inorganic polyphosphate/atp-NAD kinase, domain 1"/>
    <property type="match status" value="1"/>
</dbReference>
<dbReference type="GO" id="GO:0006741">
    <property type="term" value="P:NADP+ biosynthetic process"/>
    <property type="evidence" value="ECO:0000318"/>
    <property type="project" value="GO_Central"/>
</dbReference>
<keyword evidence="6" id="KW-0067">ATP-binding</keyword>
<dbReference type="Pfam" id="PF01513">
    <property type="entry name" value="NAD_kinase"/>
    <property type="match status" value="1"/>
</dbReference>
<organism evidence="11">
    <name type="scientific">Selaginella moellendorffii</name>
    <name type="common">Spikemoss</name>
    <dbReference type="NCBI Taxonomy" id="88036"/>
    <lineage>
        <taxon>Eukaryota</taxon>
        <taxon>Viridiplantae</taxon>
        <taxon>Streptophyta</taxon>
        <taxon>Embryophyta</taxon>
        <taxon>Tracheophyta</taxon>
        <taxon>Lycopodiopsida</taxon>
        <taxon>Selaginellales</taxon>
        <taxon>Selaginellaceae</taxon>
        <taxon>Selaginella</taxon>
    </lineage>
</organism>
<dbReference type="AlphaFoldDB" id="D8R1Z0"/>
<dbReference type="Gene3D" id="2.60.200.30">
    <property type="entry name" value="Probable inorganic polyphosphate/atp-NAD kinase, domain 2"/>
    <property type="match status" value="1"/>
</dbReference>
<dbReference type="PANTHER" id="PTHR20275">
    <property type="entry name" value="NAD KINASE"/>
    <property type="match status" value="1"/>
</dbReference>
<sequence>MEAFFSYPLVQVSFRLEWISEGNKSTQYQQDVVTFESGNISTPTCKNKQIILVWDSPPQCVCILTKPNCKRVHDLCKEMILWLHSVSLSIYVEPRVRREMLADDLSMAFLHTWDSDEELCFLHNKIDLIVTLGGDGTVLWAASLFRGPVPPVVSFAMGSLGFMTPFQSESYRECLLSVMKGPAYITIRHRLHCRIIRHSSSSKSRKKQAGEEVYIVLNEVAIDRGMSSFLTNLECYCDNIFVTNVQGDGLILSTPSGSTAYSLSAGGSMVHPQVAAMLFTPICPHSLSFRPLILPEHVTLRVQVPEKSRGDAWVSFDGRERLQLGCGDALVCHLSSWPVPTACTLESTNAFLEGVKEGLYWNMRKLQVGKDIGLNV</sequence>
<evidence type="ECO:0000256" key="9">
    <source>
        <dbReference type="ARBA" id="ARBA00047925"/>
    </source>
</evidence>
<dbReference type="FunFam" id="3.40.50.10330:FF:000018">
    <property type="entry name" value="Probable NAD kinase 1"/>
    <property type="match status" value="1"/>
</dbReference>
<dbReference type="eggNOG" id="KOG2178">
    <property type="taxonomic scope" value="Eukaryota"/>
</dbReference>
<evidence type="ECO:0000256" key="8">
    <source>
        <dbReference type="ARBA" id="ARBA00023027"/>
    </source>
</evidence>
<dbReference type="EC" id="2.7.1.23" evidence="2"/>
<evidence type="ECO:0000256" key="4">
    <source>
        <dbReference type="ARBA" id="ARBA00022741"/>
    </source>
</evidence>
<evidence type="ECO:0000256" key="2">
    <source>
        <dbReference type="ARBA" id="ARBA00012120"/>
    </source>
</evidence>
<dbReference type="SUPFAM" id="SSF111331">
    <property type="entry name" value="NAD kinase/diacylglycerol kinase-like"/>
    <property type="match status" value="1"/>
</dbReference>
<dbReference type="Proteomes" id="UP000001514">
    <property type="component" value="Unassembled WGS sequence"/>
</dbReference>
<keyword evidence="8" id="KW-0520">NAD</keyword>
<dbReference type="EMBL" id="GL377570">
    <property type="protein sequence ID" value="EFJ33975.1"/>
    <property type="molecule type" value="Genomic_DNA"/>
</dbReference>
<dbReference type="InterPro" id="IPR017437">
    <property type="entry name" value="ATP-NAD_kinase_PpnK-typ_C"/>
</dbReference>
<dbReference type="Gramene" id="EFJ33975">
    <property type="protein sequence ID" value="EFJ33975"/>
    <property type="gene ID" value="SELMODRAFT_83370"/>
</dbReference>
<dbReference type="FunFam" id="2.60.200.30:FF:000006">
    <property type="entry name" value="probable NAD kinase 1"/>
    <property type="match status" value="1"/>
</dbReference>
<dbReference type="GO" id="GO:0005524">
    <property type="term" value="F:ATP binding"/>
    <property type="evidence" value="ECO:0007669"/>
    <property type="project" value="UniProtKB-KW"/>
</dbReference>
<dbReference type="HOGENOM" id="CLU_008831_9_0_1"/>
<dbReference type="InParanoid" id="D8R1Z0"/>
<dbReference type="STRING" id="88036.D8R1Z0"/>
<keyword evidence="3" id="KW-0808">Transferase</keyword>
<dbReference type="HAMAP" id="MF_00361">
    <property type="entry name" value="NAD_kinase"/>
    <property type="match status" value="1"/>
</dbReference>
<dbReference type="OMA" id="QYLCNID"/>
<keyword evidence="4" id="KW-0547">Nucleotide-binding</keyword>
<dbReference type="InterPro" id="IPR016064">
    <property type="entry name" value="NAD/diacylglycerol_kinase_sf"/>
</dbReference>
<name>D8R1Z0_SELML</name>
<dbReference type="GO" id="GO:0003951">
    <property type="term" value="F:NAD+ kinase activity"/>
    <property type="evidence" value="ECO:0000318"/>
    <property type="project" value="GO_Central"/>
</dbReference>
<evidence type="ECO:0000256" key="7">
    <source>
        <dbReference type="ARBA" id="ARBA00022857"/>
    </source>
</evidence>
<evidence type="ECO:0000313" key="10">
    <source>
        <dbReference type="EMBL" id="EFJ33975.1"/>
    </source>
</evidence>
<accession>D8R1Z0</accession>
<evidence type="ECO:0000256" key="5">
    <source>
        <dbReference type="ARBA" id="ARBA00022777"/>
    </source>
</evidence>
<dbReference type="InterPro" id="IPR002504">
    <property type="entry name" value="NADK"/>
</dbReference>
<evidence type="ECO:0000256" key="6">
    <source>
        <dbReference type="ARBA" id="ARBA00022840"/>
    </source>
</evidence>
<dbReference type="PANTHER" id="PTHR20275:SF0">
    <property type="entry name" value="NAD KINASE"/>
    <property type="match status" value="1"/>
</dbReference>
<keyword evidence="5" id="KW-0418">Kinase</keyword>
<dbReference type="OrthoDB" id="24581at2759"/>
<dbReference type="FunCoup" id="D8R1Z0">
    <property type="interactions" value="3196"/>
</dbReference>
<protein>
    <recommendedName>
        <fullName evidence="2">NAD(+) kinase</fullName>
        <ecNumber evidence="2">2.7.1.23</ecNumber>
    </recommendedName>
</protein>
<gene>
    <name evidence="10" type="ORF">SELMODRAFT_83370</name>
</gene>
<comment type="similarity">
    <text evidence="1">Belongs to the NAD kinase family.</text>
</comment>
<reference evidence="10 11" key="1">
    <citation type="journal article" date="2011" name="Science">
        <title>The Selaginella genome identifies genetic changes associated with the evolution of vascular plants.</title>
        <authorList>
            <person name="Banks J.A."/>
            <person name="Nishiyama T."/>
            <person name="Hasebe M."/>
            <person name="Bowman J.L."/>
            <person name="Gribskov M."/>
            <person name="dePamphilis C."/>
            <person name="Albert V.A."/>
            <person name="Aono N."/>
            <person name="Aoyama T."/>
            <person name="Ambrose B.A."/>
            <person name="Ashton N.W."/>
            <person name="Axtell M.J."/>
            <person name="Barker E."/>
            <person name="Barker M.S."/>
            <person name="Bennetzen J.L."/>
            <person name="Bonawitz N.D."/>
            <person name="Chapple C."/>
            <person name="Cheng C."/>
            <person name="Correa L.G."/>
            <person name="Dacre M."/>
            <person name="DeBarry J."/>
            <person name="Dreyer I."/>
            <person name="Elias M."/>
            <person name="Engstrom E.M."/>
            <person name="Estelle M."/>
            <person name="Feng L."/>
            <person name="Finet C."/>
            <person name="Floyd S.K."/>
            <person name="Frommer W.B."/>
            <person name="Fujita T."/>
            <person name="Gramzow L."/>
            <person name="Gutensohn M."/>
            <person name="Harholt J."/>
            <person name="Hattori M."/>
            <person name="Heyl A."/>
            <person name="Hirai T."/>
            <person name="Hiwatashi Y."/>
            <person name="Ishikawa M."/>
            <person name="Iwata M."/>
            <person name="Karol K.G."/>
            <person name="Koehler B."/>
            <person name="Kolukisaoglu U."/>
            <person name="Kubo M."/>
            <person name="Kurata T."/>
            <person name="Lalonde S."/>
            <person name="Li K."/>
            <person name="Li Y."/>
            <person name="Litt A."/>
            <person name="Lyons E."/>
            <person name="Manning G."/>
            <person name="Maruyama T."/>
            <person name="Michael T.P."/>
            <person name="Mikami K."/>
            <person name="Miyazaki S."/>
            <person name="Morinaga S."/>
            <person name="Murata T."/>
            <person name="Mueller-Roeber B."/>
            <person name="Nelson D.R."/>
            <person name="Obara M."/>
            <person name="Oguri Y."/>
            <person name="Olmstead R.G."/>
            <person name="Onodera N."/>
            <person name="Petersen B.L."/>
            <person name="Pils B."/>
            <person name="Prigge M."/>
            <person name="Rensing S.A."/>
            <person name="Riano-Pachon D.M."/>
            <person name="Roberts A.W."/>
            <person name="Sato Y."/>
            <person name="Scheller H.V."/>
            <person name="Schulz B."/>
            <person name="Schulz C."/>
            <person name="Shakirov E.V."/>
            <person name="Shibagaki N."/>
            <person name="Shinohara N."/>
            <person name="Shippen D.E."/>
            <person name="Soerensen I."/>
            <person name="Sotooka R."/>
            <person name="Sugimoto N."/>
            <person name="Sugita M."/>
            <person name="Sumikawa N."/>
            <person name="Tanurdzic M."/>
            <person name="Theissen G."/>
            <person name="Ulvskov P."/>
            <person name="Wakazuki S."/>
            <person name="Weng J.K."/>
            <person name="Willats W.W."/>
            <person name="Wipf D."/>
            <person name="Wolf P.G."/>
            <person name="Yang L."/>
            <person name="Zimmer A.D."/>
            <person name="Zhu Q."/>
            <person name="Mitros T."/>
            <person name="Hellsten U."/>
            <person name="Loque D."/>
            <person name="Otillar R."/>
            <person name="Salamov A."/>
            <person name="Schmutz J."/>
            <person name="Shapiro H."/>
            <person name="Lindquist E."/>
            <person name="Lucas S."/>
            <person name="Rokhsar D."/>
            <person name="Grigoriev I.V."/>
        </authorList>
    </citation>
    <scope>NUCLEOTIDE SEQUENCE [LARGE SCALE GENOMIC DNA]</scope>
</reference>
<dbReference type="Pfam" id="PF20143">
    <property type="entry name" value="NAD_kinase_C"/>
    <property type="match status" value="1"/>
</dbReference>
<evidence type="ECO:0000256" key="1">
    <source>
        <dbReference type="ARBA" id="ARBA00010995"/>
    </source>
</evidence>
<dbReference type="GO" id="GO:0019674">
    <property type="term" value="P:NAD+ metabolic process"/>
    <property type="evidence" value="ECO:0007669"/>
    <property type="project" value="InterPro"/>
</dbReference>
<keyword evidence="11" id="KW-1185">Reference proteome</keyword>
<dbReference type="InterPro" id="IPR017438">
    <property type="entry name" value="ATP-NAD_kinase_N"/>
</dbReference>
<evidence type="ECO:0000313" key="11">
    <source>
        <dbReference type="Proteomes" id="UP000001514"/>
    </source>
</evidence>
<dbReference type="KEGG" id="smo:SELMODRAFT_83370"/>
<proteinExistence type="inferred from homology"/>
<keyword evidence="7" id="KW-0521">NADP</keyword>